<dbReference type="PANTHER" id="PTHR12277:SF81">
    <property type="entry name" value="PROTEIN ABHD13"/>
    <property type="match status" value="1"/>
</dbReference>
<evidence type="ECO:0000256" key="1">
    <source>
        <dbReference type="SAM" id="Phobius"/>
    </source>
</evidence>
<evidence type="ECO:0000313" key="3">
    <source>
        <dbReference type="EMBL" id="KKN32124.1"/>
    </source>
</evidence>
<reference evidence="3" key="1">
    <citation type="journal article" date="2015" name="Nature">
        <title>Complex archaea that bridge the gap between prokaryotes and eukaryotes.</title>
        <authorList>
            <person name="Spang A."/>
            <person name="Saw J.H."/>
            <person name="Jorgensen S.L."/>
            <person name="Zaremba-Niedzwiedzka K."/>
            <person name="Martijn J."/>
            <person name="Lind A.E."/>
            <person name="van Eijk R."/>
            <person name="Schleper C."/>
            <person name="Guy L."/>
            <person name="Ettema T.J."/>
        </authorList>
    </citation>
    <scope>NUCLEOTIDE SEQUENCE</scope>
</reference>
<feature type="domain" description="AB hydrolase-1" evidence="2">
    <location>
        <begin position="87"/>
        <end position="199"/>
    </location>
</feature>
<keyword evidence="1" id="KW-1133">Transmembrane helix</keyword>
<keyword evidence="1" id="KW-0812">Transmembrane</keyword>
<dbReference type="PANTHER" id="PTHR12277">
    <property type="entry name" value="ALPHA/BETA HYDROLASE DOMAIN-CONTAINING PROTEIN"/>
    <property type="match status" value="1"/>
</dbReference>
<accession>A0A0F9PPM1</accession>
<comment type="caution">
    <text evidence="3">The sequence shown here is derived from an EMBL/GenBank/DDBJ whole genome shotgun (WGS) entry which is preliminary data.</text>
</comment>
<dbReference type="InterPro" id="IPR029058">
    <property type="entry name" value="AB_hydrolase_fold"/>
</dbReference>
<dbReference type="EMBL" id="LAZR01002276">
    <property type="protein sequence ID" value="KKN32124.1"/>
    <property type="molecule type" value="Genomic_DNA"/>
</dbReference>
<dbReference type="Pfam" id="PF00561">
    <property type="entry name" value="Abhydrolase_1"/>
    <property type="match status" value="1"/>
</dbReference>
<dbReference type="SUPFAM" id="SSF53474">
    <property type="entry name" value="alpha/beta-Hydrolases"/>
    <property type="match status" value="1"/>
</dbReference>
<gene>
    <name evidence="3" type="ORF">LCGC14_0817040</name>
</gene>
<protein>
    <recommendedName>
        <fullName evidence="2">AB hydrolase-1 domain-containing protein</fullName>
    </recommendedName>
</protein>
<feature type="transmembrane region" description="Helical" evidence="1">
    <location>
        <begin position="14"/>
        <end position="35"/>
    </location>
</feature>
<organism evidence="3">
    <name type="scientific">marine sediment metagenome</name>
    <dbReference type="NCBI Taxonomy" id="412755"/>
    <lineage>
        <taxon>unclassified sequences</taxon>
        <taxon>metagenomes</taxon>
        <taxon>ecological metagenomes</taxon>
    </lineage>
</organism>
<name>A0A0F9PPM1_9ZZZZ</name>
<dbReference type="InterPro" id="IPR000073">
    <property type="entry name" value="AB_hydrolase_1"/>
</dbReference>
<keyword evidence="1" id="KW-0472">Membrane</keyword>
<evidence type="ECO:0000259" key="2">
    <source>
        <dbReference type="Pfam" id="PF00561"/>
    </source>
</evidence>
<dbReference type="Gene3D" id="3.40.50.1820">
    <property type="entry name" value="alpha/beta hydrolase"/>
    <property type="match status" value="1"/>
</dbReference>
<dbReference type="AlphaFoldDB" id="A0A0F9PPM1"/>
<sequence>MSFTLSSIITLMDFIRLLFGTLALFSFLAFLILYLKYYEKKGIYFPVRKIHLTPKEIGLEFEDVYFFSSDGVKLNGWYIPAKETRATVLFCHGNAGNISHRIDVIYLFYKLGLFVFIFDYRGYGRSQGRPTEEGLYLDAEAAHKYLIKSRNLNEGSIVVYGKSIGANVAVELCSKVKIAALISESAFTSALEMGKKLFPFLPLKWIISIKFDALSKIKNITVPKLIIHSEDDKIIPFRHGRKLFEAALEPKEFYPMRGGHNDAIFLASEDFVSKIDAFIQKHLN</sequence>
<proteinExistence type="predicted"/>